<dbReference type="InterPro" id="IPR051783">
    <property type="entry name" value="NAD(P)-dependent_oxidoreduct"/>
</dbReference>
<dbReference type="Proteomes" id="UP001575105">
    <property type="component" value="Unassembled WGS sequence"/>
</dbReference>
<accession>A0ABV4UA21</accession>
<organism evidence="3 4">
    <name type="scientific">Natronomicrosphaera hydrolytica</name>
    <dbReference type="NCBI Taxonomy" id="3242702"/>
    <lineage>
        <taxon>Bacteria</taxon>
        <taxon>Pseudomonadati</taxon>
        <taxon>Planctomycetota</taxon>
        <taxon>Phycisphaerae</taxon>
        <taxon>Phycisphaerales</taxon>
        <taxon>Phycisphaeraceae</taxon>
        <taxon>Natronomicrosphaera</taxon>
    </lineage>
</organism>
<feature type="compositionally biased region" description="Low complexity" evidence="1">
    <location>
        <begin position="354"/>
        <end position="378"/>
    </location>
</feature>
<feature type="region of interest" description="Disordered" evidence="1">
    <location>
        <begin position="336"/>
        <end position="378"/>
    </location>
</feature>
<gene>
    <name evidence="3" type="ORF">ACERK3_12520</name>
</gene>
<feature type="domain" description="NAD-dependent epimerase/dehydratase" evidence="2">
    <location>
        <begin position="12"/>
        <end position="228"/>
    </location>
</feature>
<name>A0ABV4UA21_9BACT</name>
<dbReference type="SUPFAM" id="SSF51735">
    <property type="entry name" value="NAD(P)-binding Rossmann-fold domains"/>
    <property type="match status" value="1"/>
</dbReference>
<dbReference type="InterPro" id="IPR001509">
    <property type="entry name" value="Epimerase_deHydtase"/>
</dbReference>
<dbReference type="PANTHER" id="PTHR48079:SF6">
    <property type="entry name" value="NAD(P)-BINDING DOMAIN-CONTAINING PROTEIN-RELATED"/>
    <property type="match status" value="1"/>
</dbReference>
<dbReference type="InterPro" id="IPR036291">
    <property type="entry name" value="NAD(P)-bd_dom_sf"/>
</dbReference>
<sequence>MQHNAPQPPRTALVTGATGFTGGHLARTLANRGWCVRALVRDSDRAAPLQRDGIDTIVGNLTHRDDVRRAAAGCTHIFHIAALYRSAKHPDRVYHDVNVNGTRHVLDAAREHNVARTVHCSTVGVHGDIDQLPADENAPFKPGDIYQQTKLEAELLARDAFNGNQPGSIFRPVGIYGPGDLRFLKLFRMIHTGRFRMFGQGNIHYHLTYINDLVDGIILCGTHPAALGQTYILAGPRHTTIRELADHVAHAVGRPPTKGSLPLTPLKLAATACEILCRPFNIEPPLHHRRLDFFTKSRGFSDAKARRELGYQPKVDLPEGLTRTAAWYFQHNYLKPSRPIPIKPTDERSDAGGPSSRTSTTPPSTTPSAPSTYSGPFP</sequence>
<dbReference type="Gene3D" id="3.40.50.720">
    <property type="entry name" value="NAD(P)-binding Rossmann-like Domain"/>
    <property type="match status" value="1"/>
</dbReference>
<dbReference type="RefSeq" id="WP_425346035.1">
    <property type="nucleotide sequence ID" value="NZ_JBGUBD010000007.1"/>
</dbReference>
<evidence type="ECO:0000259" key="2">
    <source>
        <dbReference type="Pfam" id="PF01370"/>
    </source>
</evidence>
<dbReference type="PANTHER" id="PTHR48079">
    <property type="entry name" value="PROTEIN YEEZ"/>
    <property type="match status" value="1"/>
</dbReference>
<reference evidence="3 4" key="1">
    <citation type="submission" date="2024-08" db="EMBL/GenBank/DDBJ databases">
        <title>Whole-genome sequencing of halo(alkali)philic microorganisms from hypersaline lakes.</title>
        <authorList>
            <person name="Sorokin D.Y."/>
            <person name="Merkel A.Y."/>
            <person name="Messina E."/>
            <person name="Yakimov M."/>
        </authorList>
    </citation>
    <scope>NUCLEOTIDE SEQUENCE [LARGE SCALE GENOMIC DNA]</scope>
    <source>
        <strain evidence="3 4">AB-hyl4</strain>
    </source>
</reference>
<dbReference type="Pfam" id="PF01370">
    <property type="entry name" value="Epimerase"/>
    <property type="match status" value="1"/>
</dbReference>
<dbReference type="EMBL" id="JBGUBD010000007">
    <property type="protein sequence ID" value="MFA9479108.1"/>
    <property type="molecule type" value="Genomic_DNA"/>
</dbReference>
<evidence type="ECO:0000313" key="3">
    <source>
        <dbReference type="EMBL" id="MFA9479108.1"/>
    </source>
</evidence>
<proteinExistence type="predicted"/>
<comment type="caution">
    <text evidence="3">The sequence shown here is derived from an EMBL/GenBank/DDBJ whole genome shotgun (WGS) entry which is preliminary data.</text>
</comment>
<keyword evidence="4" id="KW-1185">Reference proteome</keyword>
<evidence type="ECO:0000313" key="4">
    <source>
        <dbReference type="Proteomes" id="UP001575105"/>
    </source>
</evidence>
<protein>
    <submittedName>
        <fullName evidence="3">NAD-dependent epimerase/dehydratase family protein</fullName>
    </submittedName>
</protein>
<evidence type="ECO:0000256" key="1">
    <source>
        <dbReference type="SAM" id="MobiDB-lite"/>
    </source>
</evidence>